<protein>
    <submittedName>
        <fullName evidence="1">Uncharacterized protein</fullName>
    </submittedName>
</protein>
<dbReference type="Proteomes" id="UP000326857">
    <property type="component" value="Unassembled WGS sequence"/>
</dbReference>
<evidence type="ECO:0000313" key="2">
    <source>
        <dbReference type="EMBL" id="VVT09944.1"/>
    </source>
</evidence>
<sequence>MLKTRIKRRAIERDQAVTCLAEIKASITALNDEDLLDLADIFVRDTRGPLTAIAAAEMDKRSLRL</sequence>
<name>A0A2T5GFS7_9SPHN</name>
<dbReference type="EMBL" id="QAOG01000011">
    <property type="protein sequence ID" value="PTQ58174.1"/>
    <property type="molecule type" value="Genomic_DNA"/>
</dbReference>
<keyword evidence="3" id="KW-1185">Reference proteome</keyword>
<evidence type="ECO:0000313" key="4">
    <source>
        <dbReference type="Proteomes" id="UP000326857"/>
    </source>
</evidence>
<evidence type="ECO:0000313" key="3">
    <source>
        <dbReference type="Proteomes" id="UP000244189"/>
    </source>
</evidence>
<dbReference type="AlphaFoldDB" id="A0A2T5GFS7"/>
<organism evidence="1 3">
    <name type="scientific">Sphingomonas aurantiaca</name>
    <dbReference type="NCBI Taxonomy" id="185949"/>
    <lineage>
        <taxon>Bacteria</taxon>
        <taxon>Pseudomonadati</taxon>
        <taxon>Pseudomonadota</taxon>
        <taxon>Alphaproteobacteria</taxon>
        <taxon>Sphingomonadales</taxon>
        <taxon>Sphingomonadaceae</taxon>
        <taxon>Sphingomonas</taxon>
    </lineage>
</organism>
<evidence type="ECO:0000313" key="1">
    <source>
        <dbReference type="EMBL" id="PTQ58174.1"/>
    </source>
</evidence>
<dbReference type="Proteomes" id="UP000244189">
    <property type="component" value="Unassembled WGS sequence"/>
</dbReference>
<accession>A0A5E7YU24</accession>
<reference evidence="2 4" key="2">
    <citation type="submission" date="2019-09" db="EMBL/GenBank/DDBJ databases">
        <authorList>
            <person name="Dittami M. S."/>
        </authorList>
    </citation>
    <scope>NUCLEOTIDE SEQUENCE [LARGE SCALE GENOMIC DNA]</scope>
    <source>
        <strain evidence="2">SPHINGO391</strain>
    </source>
</reference>
<gene>
    <name evidence="1" type="ORF">C8J26_4036</name>
    <name evidence="2" type="ORF">SPHINGO391_390371</name>
</gene>
<accession>A0A2T5GFS7</accession>
<proteinExistence type="predicted"/>
<dbReference type="EMBL" id="CABVLI010000033">
    <property type="protein sequence ID" value="VVT09944.1"/>
    <property type="molecule type" value="Genomic_DNA"/>
</dbReference>
<reference evidence="1 3" key="1">
    <citation type="submission" date="2018-04" db="EMBL/GenBank/DDBJ databases">
        <title>Genomic Encyclopedia of Type Strains, Phase III (KMG-III): the genomes of soil and plant-associated and newly described type strains.</title>
        <authorList>
            <person name="Whitman W."/>
        </authorList>
    </citation>
    <scope>NUCLEOTIDE SEQUENCE [LARGE SCALE GENOMIC DNA]</scope>
    <source>
        <strain evidence="1 3">MA101b</strain>
    </source>
</reference>
<dbReference type="RefSeq" id="WP_056420453.1">
    <property type="nucleotide sequence ID" value="NZ_JAPZPS010000006.1"/>
</dbReference>